<dbReference type="Pfam" id="PF02515">
    <property type="entry name" value="CoA_transf_3"/>
    <property type="match status" value="1"/>
</dbReference>
<accession>A0ABX0ZLB0</accession>
<dbReference type="PANTHER" id="PTHR48207:SF3">
    <property type="entry name" value="SUCCINATE--HYDROXYMETHYLGLUTARATE COA-TRANSFERASE"/>
    <property type="match status" value="1"/>
</dbReference>
<sequence length="407" mass="43180">MLEGIVVLELSQVFAGPLAARLLAEMGATVIKVERPTGDVSRQQLWRTGGRSGYFVQQNRGKYGVSVDLRTPEGVELLWRLVERADVLLDGFAPGVLAKYGFTYDTMAARNERIVVCELSALGRTGELGTVRGYDQVGACYSGVAYTSSDGAGPSIMPSVALGDSAMGLCAYAGILSALYAVRDTGRGQLVDVSLVDAYIQSHSSNLEAYSISGGRINARPVGGQNAYICPAGVFETPDGRELYIVAMSNHEWVRLAGCIGRPELGTDPRYDTTEHRIAHRQDVLDLLDAWLVGFPTRDDAVAALRRAGVVAAPVLDIGEVIDNPHLRARGTVEMVHDDVLGEFAVPGPPFRLSGSARSPLGPAPEIGEHNHEVFARVGGLSDEEIDAYVASGALFAAPPAAEGASA</sequence>
<dbReference type="InterPro" id="IPR050483">
    <property type="entry name" value="CoA-transferase_III_domain"/>
</dbReference>
<dbReference type="PANTHER" id="PTHR48207">
    <property type="entry name" value="SUCCINATE--HYDROXYMETHYLGLUTARATE COA-TRANSFERASE"/>
    <property type="match status" value="1"/>
</dbReference>
<evidence type="ECO:0000313" key="3">
    <source>
        <dbReference type="Proteomes" id="UP000734511"/>
    </source>
</evidence>
<protein>
    <submittedName>
        <fullName evidence="2">CoA transferase</fullName>
    </submittedName>
</protein>
<keyword evidence="3" id="KW-1185">Reference proteome</keyword>
<dbReference type="InterPro" id="IPR023606">
    <property type="entry name" value="CoA-Trfase_III_dom_1_sf"/>
</dbReference>
<reference evidence="2 3" key="1">
    <citation type="submission" date="2020-03" db="EMBL/GenBank/DDBJ databases">
        <title>WGS of actinomycetes isolated from Thailand.</title>
        <authorList>
            <person name="Thawai C."/>
        </authorList>
    </citation>
    <scope>NUCLEOTIDE SEQUENCE [LARGE SCALE GENOMIC DNA]</scope>
    <source>
        <strain evidence="2 3">PRB2-1</strain>
    </source>
</reference>
<dbReference type="Proteomes" id="UP000734511">
    <property type="component" value="Unassembled WGS sequence"/>
</dbReference>
<name>A0ABX0ZLB0_9ACTN</name>
<gene>
    <name evidence="2" type="ORF">HCN08_14760</name>
</gene>
<dbReference type="Gene3D" id="3.30.1540.10">
    <property type="entry name" value="formyl-coa transferase, domain 3"/>
    <property type="match status" value="1"/>
</dbReference>
<dbReference type="InterPro" id="IPR044855">
    <property type="entry name" value="CoA-Trfase_III_dom3_sf"/>
</dbReference>
<keyword evidence="1 2" id="KW-0808">Transferase</keyword>
<proteinExistence type="predicted"/>
<dbReference type="InterPro" id="IPR003673">
    <property type="entry name" value="CoA-Trfase_fam_III"/>
</dbReference>
<organism evidence="2 3">
    <name type="scientific">Actinacidiphila epipremni</name>
    <dbReference type="NCBI Taxonomy" id="2053013"/>
    <lineage>
        <taxon>Bacteria</taxon>
        <taxon>Bacillati</taxon>
        <taxon>Actinomycetota</taxon>
        <taxon>Actinomycetes</taxon>
        <taxon>Kitasatosporales</taxon>
        <taxon>Streptomycetaceae</taxon>
        <taxon>Actinacidiphila</taxon>
    </lineage>
</organism>
<evidence type="ECO:0000313" key="2">
    <source>
        <dbReference type="EMBL" id="NJP44645.1"/>
    </source>
</evidence>
<dbReference type="GO" id="GO:0016740">
    <property type="term" value="F:transferase activity"/>
    <property type="evidence" value="ECO:0007669"/>
    <property type="project" value="UniProtKB-KW"/>
</dbReference>
<evidence type="ECO:0000256" key="1">
    <source>
        <dbReference type="ARBA" id="ARBA00022679"/>
    </source>
</evidence>
<comment type="caution">
    <text evidence="2">The sequence shown here is derived from an EMBL/GenBank/DDBJ whole genome shotgun (WGS) entry which is preliminary data.</text>
</comment>
<dbReference type="Gene3D" id="3.40.50.10540">
    <property type="entry name" value="Crotonobetainyl-coa:carnitine coa-transferase, domain 1"/>
    <property type="match status" value="1"/>
</dbReference>
<dbReference type="SUPFAM" id="SSF89796">
    <property type="entry name" value="CoA-transferase family III (CaiB/BaiF)"/>
    <property type="match status" value="1"/>
</dbReference>
<dbReference type="EMBL" id="JAATEJ010000010">
    <property type="protein sequence ID" value="NJP44645.1"/>
    <property type="molecule type" value="Genomic_DNA"/>
</dbReference>
<dbReference type="RefSeq" id="WP_167983514.1">
    <property type="nucleotide sequence ID" value="NZ_JAATEJ010000010.1"/>
</dbReference>